<reference evidence="2" key="1">
    <citation type="journal article" date="2022" name="Mol. Ecol. Resour.">
        <title>The genomes of chicory, endive, great burdock and yacon provide insights into Asteraceae palaeo-polyploidization history and plant inulin production.</title>
        <authorList>
            <person name="Fan W."/>
            <person name="Wang S."/>
            <person name="Wang H."/>
            <person name="Wang A."/>
            <person name="Jiang F."/>
            <person name="Liu H."/>
            <person name="Zhao H."/>
            <person name="Xu D."/>
            <person name="Zhang Y."/>
        </authorList>
    </citation>
    <scope>NUCLEOTIDE SEQUENCE [LARGE SCALE GENOMIC DNA]</scope>
    <source>
        <strain evidence="2">cv. Punajuju</strain>
    </source>
</reference>
<accession>A0ACB9G9N0</accession>
<proteinExistence type="predicted"/>
<reference evidence="1 2" key="2">
    <citation type="journal article" date="2022" name="Mol. Ecol. Resour.">
        <title>The genomes of chicory, endive, great burdock and yacon provide insights into Asteraceae paleo-polyploidization history and plant inulin production.</title>
        <authorList>
            <person name="Fan W."/>
            <person name="Wang S."/>
            <person name="Wang H."/>
            <person name="Wang A."/>
            <person name="Jiang F."/>
            <person name="Liu H."/>
            <person name="Zhao H."/>
            <person name="Xu D."/>
            <person name="Zhang Y."/>
        </authorList>
    </citation>
    <scope>NUCLEOTIDE SEQUENCE [LARGE SCALE GENOMIC DNA]</scope>
    <source>
        <strain evidence="2">cv. Punajuju</strain>
        <tissue evidence="1">Leaves</tissue>
    </source>
</reference>
<dbReference type="Proteomes" id="UP001055811">
    <property type="component" value="Linkage Group LG02"/>
</dbReference>
<evidence type="ECO:0000313" key="2">
    <source>
        <dbReference type="Proteomes" id="UP001055811"/>
    </source>
</evidence>
<dbReference type="EMBL" id="CM042010">
    <property type="protein sequence ID" value="KAI3780107.1"/>
    <property type="molecule type" value="Genomic_DNA"/>
</dbReference>
<sequence>MGFTAIRLDDIADRISELNFKTTDVVSIHATGGGKVAHVSKEKVVFDIGDDDEDNDDVDGNNSDEIFDDEAEGKKKTDEEEKLETTFDAIEEIPKISTSPPLLKCSLKKSSSKESPKPPPRKETPPRPHPHSIHAGDDELQYSHIKPSDDPAFTVLKNEYFDAIPAKFQEEVDL</sequence>
<gene>
    <name evidence="1" type="ORF">L2E82_10009</name>
</gene>
<name>A0ACB9G9N0_CICIN</name>
<evidence type="ECO:0000313" key="1">
    <source>
        <dbReference type="EMBL" id="KAI3780107.1"/>
    </source>
</evidence>
<comment type="caution">
    <text evidence="1">The sequence shown here is derived from an EMBL/GenBank/DDBJ whole genome shotgun (WGS) entry which is preliminary data.</text>
</comment>
<keyword evidence="2" id="KW-1185">Reference proteome</keyword>
<organism evidence="1 2">
    <name type="scientific">Cichorium intybus</name>
    <name type="common">Chicory</name>
    <dbReference type="NCBI Taxonomy" id="13427"/>
    <lineage>
        <taxon>Eukaryota</taxon>
        <taxon>Viridiplantae</taxon>
        <taxon>Streptophyta</taxon>
        <taxon>Embryophyta</taxon>
        <taxon>Tracheophyta</taxon>
        <taxon>Spermatophyta</taxon>
        <taxon>Magnoliopsida</taxon>
        <taxon>eudicotyledons</taxon>
        <taxon>Gunneridae</taxon>
        <taxon>Pentapetalae</taxon>
        <taxon>asterids</taxon>
        <taxon>campanulids</taxon>
        <taxon>Asterales</taxon>
        <taxon>Asteraceae</taxon>
        <taxon>Cichorioideae</taxon>
        <taxon>Cichorieae</taxon>
        <taxon>Cichoriinae</taxon>
        <taxon>Cichorium</taxon>
    </lineage>
</organism>
<protein>
    <submittedName>
        <fullName evidence="1">Uncharacterized protein</fullName>
    </submittedName>
</protein>